<reference evidence="2 3" key="1">
    <citation type="journal article" date="2024" name="Commun. Biol.">
        <title>Comparative genomic analysis of thermophilic fungi reveals convergent evolutionary adaptations and gene losses.</title>
        <authorList>
            <person name="Steindorff A.S."/>
            <person name="Aguilar-Pontes M.V."/>
            <person name="Robinson A.J."/>
            <person name="Andreopoulos B."/>
            <person name="LaButti K."/>
            <person name="Kuo A."/>
            <person name="Mondo S."/>
            <person name="Riley R."/>
            <person name="Otillar R."/>
            <person name="Haridas S."/>
            <person name="Lipzen A."/>
            <person name="Grimwood J."/>
            <person name="Schmutz J."/>
            <person name="Clum A."/>
            <person name="Reid I.D."/>
            <person name="Moisan M.C."/>
            <person name="Butler G."/>
            <person name="Nguyen T.T.M."/>
            <person name="Dewar K."/>
            <person name="Conant G."/>
            <person name="Drula E."/>
            <person name="Henrissat B."/>
            <person name="Hansel C."/>
            <person name="Singer S."/>
            <person name="Hutchinson M.I."/>
            <person name="de Vries R.P."/>
            <person name="Natvig D.O."/>
            <person name="Powell A.J."/>
            <person name="Tsang A."/>
            <person name="Grigoriev I.V."/>
        </authorList>
    </citation>
    <scope>NUCLEOTIDE SEQUENCE [LARGE SCALE GENOMIC DNA]</scope>
    <source>
        <strain evidence="2 3">CBS 494.80</strain>
    </source>
</reference>
<keyword evidence="3" id="KW-1185">Reference proteome</keyword>
<sequence length="70" mass="7359">MGVIPYPPESPYHSSPTGSHVPTASPEPPGSHHPTAHVPLKGLEQGILSRKRSVDVDVDVDVDVSVALTL</sequence>
<evidence type="ECO:0000313" key="2">
    <source>
        <dbReference type="EMBL" id="KAL2072530.1"/>
    </source>
</evidence>
<proteinExistence type="predicted"/>
<dbReference type="Proteomes" id="UP001595075">
    <property type="component" value="Unassembled WGS sequence"/>
</dbReference>
<comment type="caution">
    <text evidence="2">The sequence shown here is derived from an EMBL/GenBank/DDBJ whole genome shotgun (WGS) entry which is preliminary data.</text>
</comment>
<name>A0ABR4CRF5_9HELO</name>
<evidence type="ECO:0000313" key="3">
    <source>
        <dbReference type="Proteomes" id="UP001595075"/>
    </source>
</evidence>
<evidence type="ECO:0000256" key="1">
    <source>
        <dbReference type="SAM" id="MobiDB-lite"/>
    </source>
</evidence>
<accession>A0ABR4CRF5</accession>
<gene>
    <name evidence="2" type="ORF">VTL71DRAFT_11873</name>
</gene>
<protein>
    <submittedName>
        <fullName evidence="2">Uncharacterized protein</fullName>
    </submittedName>
</protein>
<dbReference type="EMBL" id="JAZHXI010000004">
    <property type="protein sequence ID" value="KAL2072530.1"/>
    <property type="molecule type" value="Genomic_DNA"/>
</dbReference>
<feature type="region of interest" description="Disordered" evidence="1">
    <location>
        <begin position="1"/>
        <end position="44"/>
    </location>
</feature>
<feature type="compositionally biased region" description="Pro residues" evidence="1">
    <location>
        <begin position="1"/>
        <end position="10"/>
    </location>
</feature>
<organism evidence="2 3">
    <name type="scientific">Oculimacula yallundae</name>
    <dbReference type="NCBI Taxonomy" id="86028"/>
    <lineage>
        <taxon>Eukaryota</taxon>
        <taxon>Fungi</taxon>
        <taxon>Dikarya</taxon>
        <taxon>Ascomycota</taxon>
        <taxon>Pezizomycotina</taxon>
        <taxon>Leotiomycetes</taxon>
        <taxon>Helotiales</taxon>
        <taxon>Ploettnerulaceae</taxon>
        <taxon>Oculimacula</taxon>
    </lineage>
</organism>